<dbReference type="EMBL" id="JADBJN010000001">
    <property type="protein sequence ID" value="KAG5681011.1"/>
    <property type="molecule type" value="Genomic_DNA"/>
</dbReference>
<sequence>MLKYFVKFFFVIYLIKVSLACQGHTLKVNYIRTCSQNNVVKIQENSTAKLTRDCEIIPTACGQTTGFNTAKVHYEVFKNNLSIDKGDFDGCKKLEEANPEYKEMIKLFGLPTNCPVGKINKCESDSKKIDVKKHKNIFNLARGAPIRTHVLIQHDNGQSCFESEIEIKKKM</sequence>
<name>A0A9J6CGV1_POLVA</name>
<dbReference type="OrthoDB" id="8184313at2759"/>
<comment type="caution">
    <text evidence="2">The sequence shown here is derived from an EMBL/GenBank/DDBJ whole genome shotgun (WGS) entry which is preliminary data.</text>
</comment>
<gene>
    <name evidence="2" type="ORF">PVAND_010478</name>
</gene>
<proteinExistence type="predicted"/>
<evidence type="ECO:0000313" key="2">
    <source>
        <dbReference type="EMBL" id="KAG5681011.1"/>
    </source>
</evidence>
<protein>
    <submittedName>
        <fullName evidence="2">Uncharacterized protein</fullName>
    </submittedName>
</protein>
<dbReference type="Proteomes" id="UP001107558">
    <property type="component" value="Chromosome 1"/>
</dbReference>
<dbReference type="AlphaFoldDB" id="A0A9J6CGV1"/>
<accession>A0A9J6CGV1</accession>
<keyword evidence="3" id="KW-1185">Reference proteome</keyword>
<feature type="chain" id="PRO_5039910343" evidence="1">
    <location>
        <begin position="21"/>
        <end position="171"/>
    </location>
</feature>
<evidence type="ECO:0000256" key="1">
    <source>
        <dbReference type="SAM" id="SignalP"/>
    </source>
</evidence>
<feature type="signal peptide" evidence="1">
    <location>
        <begin position="1"/>
        <end position="20"/>
    </location>
</feature>
<keyword evidence="1" id="KW-0732">Signal</keyword>
<organism evidence="2 3">
    <name type="scientific">Polypedilum vanderplanki</name>
    <name type="common">Sleeping chironomid midge</name>
    <dbReference type="NCBI Taxonomy" id="319348"/>
    <lineage>
        <taxon>Eukaryota</taxon>
        <taxon>Metazoa</taxon>
        <taxon>Ecdysozoa</taxon>
        <taxon>Arthropoda</taxon>
        <taxon>Hexapoda</taxon>
        <taxon>Insecta</taxon>
        <taxon>Pterygota</taxon>
        <taxon>Neoptera</taxon>
        <taxon>Endopterygota</taxon>
        <taxon>Diptera</taxon>
        <taxon>Nematocera</taxon>
        <taxon>Chironomoidea</taxon>
        <taxon>Chironomidae</taxon>
        <taxon>Chironominae</taxon>
        <taxon>Polypedilum</taxon>
        <taxon>Polypedilum</taxon>
    </lineage>
</organism>
<reference evidence="2" key="1">
    <citation type="submission" date="2021-03" db="EMBL/GenBank/DDBJ databases">
        <title>Chromosome level genome of the anhydrobiotic midge Polypedilum vanderplanki.</title>
        <authorList>
            <person name="Yoshida Y."/>
            <person name="Kikawada T."/>
            <person name="Gusev O."/>
        </authorList>
    </citation>
    <scope>NUCLEOTIDE SEQUENCE</scope>
    <source>
        <strain evidence="2">NIAS01</strain>
        <tissue evidence="2">Whole body or cell culture</tissue>
    </source>
</reference>
<evidence type="ECO:0000313" key="3">
    <source>
        <dbReference type="Proteomes" id="UP001107558"/>
    </source>
</evidence>